<dbReference type="AlphaFoldDB" id="A0A1M5GIY8"/>
<evidence type="ECO:0000313" key="9">
    <source>
        <dbReference type="EMBL" id="SHG03715.1"/>
    </source>
</evidence>
<evidence type="ECO:0000313" key="10">
    <source>
        <dbReference type="Proteomes" id="UP000189796"/>
    </source>
</evidence>
<dbReference type="Proteomes" id="UP000189796">
    <property type="component" value="Chromosome I"/>
</dbReference>
<proteinExistence type="inferred from homology"/>
<sequence>MSNPIVYLVVVAAAFLLAGLVKGVTGLALPTVGVGLLSLAVPPAHAAALIVVPALITNVWQMMSGPGLGSLVRRLWPMQLAICLGTWASASLIAGSETAFASAALGIALIAYAAFGLMNVRVPHVPAWAEWWLGTFVGGATGFISAATGVFVIPAVPYLQALSFEREQFMQALGLCFTVSTIALAWSLASAGTLNLGTGLYSLLALVPALAGMIAGQHLLRVMRPETFRRWFFSGLAVLGAHLAIGVLW</sequence>
<dbReference type="OrthoDB" id="9800873at2"/>
<evidence type="ECO:0000256" key="4">
    <source>
        <dbReference type="ARBA" id="ARBA00022475"/>
    </source>
</evidence>
<dbReference type="Pfam" id="PF01925">
    <property type="entry name" value="TauE"/>
    <property type="match status" value="1"/>
</dbReference>
<gene>
    <name evidence="9" type="ORF">SAMN05443248_0058</name>
</gene>
<keyword evidence="7 8" id="KW-0472">Membrane</keyword>
<evidence type="ECO:0000256" key="7">
    <source>
        <dbReference type="ARBA" id="ARBA00023136"/>
    </source>
</evidence>
<feature type="transmembrane region" description="Helical" evidence="8">
    <location>
        <begin position="131"/>
        <end position="157"/>
    </location>
</feature>
<name>A0A1M5GIY8_9BRAD</name>
<protein>
    <recommendedName>
        <fullName evidence="8">Probable membrane transporter protein</fullName>
    </recommendedName>
</protein>
<evidence type="ECO:0000256" key="1">
    <source>
        <dbReference type="ARBA" id="ARBA00004651"/>
    </source>
</evidence>
<dbReference type="PANTHER" id="PTHR30269:SF32">
    <property type="entry name" value="MEMBRANE TRANSPORTER PROTEIN-RELATED"/>
    <property type="match status" value="1"/>
</dbReference>
<dbReference type="PANTHER" id="PTHR30269">
    <property type="entry name" value="TRANSMEMBRANE PROTEIN YFCA"/>
    <property type="match status" value="1"/>
</dbReference>
<feature type="transmembrane region" description="Helical" evidence="8">
    <location>
        <begin position="169"/>
        <end position="188"/>
    </location>
</feature>
<reference evidence="9 10" key="1">
    <citation type="submission" date="2016-11" db="EMBL/GenBank/DDBJ databases">
        <authorList>
            <person name="Jaros S."/>
            <person name="Januszkiewicz K."/>
            <person name="Wedrychowicz H."/>
        </authorList>
    </citation>
    <scope>NUCLEOTIDE SEQUENCE [LARGE SCALE GENOMIC DNA]</scope>
    <source>
        <strain evidence="9 10">GAS138</strain>
    </source>
</reference>
<evidence type="ECO:0000256" key="3">
    <source>
        <dbReference type="ARBA" id="ARBA00022448"/>
    </source>
</evidence>
<keyword evidence="5 8" id="KW-0812">Transmembrane</keyword>
<evidence type="ECO:0000256" key="6">
    <source>
        <dbReference type="ARBA" id="ARBA00022989"/>
    </source>
</evidence>
<dbReference type="RefSeq" id="WP_079599513.1">
    <property type="nucleotide sequence ID" value="NZ_LT670817.1"/>
</dbReference>
<feature type="transmembrane region" description="Helical" evidence="8">
    <location>
        <begin position="36"/>
        <end position="56"/>
    </location>
</feature>
<accession>A0A1M5GIY8</accession>
<evidence type="ECO:0000256" key="5">
    <source>
        <dbReference type="ARBA" id="ARBA00022692"/>
    </source>
</evidence>
<comment type="subcellular location">
    <subcellularLocation>
        <location evidence="1 8">Cell membrane</location>
        <topology evidence="1 8">Multi-pass membrane protein</topology>
    </subcellularLocation>
</comment>
<dbReference type="InterPro" id="IPR052017">
    <property type="entry name" value="TSUP"/>
</dbReference>
<feature type="transmembrane region" description="Helical" evidence="8">
    <location>
        <begin position="200"/>
        <end position="219"/>
    </location>
</feature>
<evidence type="ECO:0000256" key="8">
    <source>
        <dbReference type="RuleBase" id="RU363041"/>
    </source>
</evidence>
<feature type="transmembrane region" description="Helical" evidence="8">
    <location>
        <begin position="100"/>
        <end position="119"/>
    </location>
</feature>
<feature type="transmembrane region" description="Helical" evidence="8">
    <location>
        <begin position="76"/>
        <end position="93"/>
    </location>
</feature>
<keyword evidence="6 8" id="KW-1133">Transmembrane helix</keyword>
<comment type="similarity">
    <text evidence="2 8">Belongs to the 4-toluene sulfonate uptake permease (TSUP) (TC 2.A.102) family.</text>
</comment>
<keyword evidence="3" id="KW-0813">Transport</keyword>
<keyword evidence="4 8" id="KW-1003">Cell membrane</keyword>
<evidence type="ECO:0000256" key="2">
    <source>
        <dbReference type="ARBA" id="ARBA00009142"/>
    </source>
</evidence>
<feature type="transmembrane region" description="Helical" evidence="8">
    <location>
        <begin position="6"/>
        <end position="29"/>
    </location>
</feature>
<dbReference type="GO" id="GO:0005886">
    <property type="term" value="C:plasma membrane"/>
    <property type="evidence" value="ECO:0007669"/>
    <property type="project" value="UniProtKB-SubCell"/>
</dbReference>
<dbReference type="EMBL" id="LT670817">
    <property type="protein sequence ID" value="SHG03715.1"/>
    <property type="molecule type" value="Genomic_DNA"/>
</dbReference>
<feature type="transmembrane region" description="Helical" evidence="8">
    <location>
        <begin position="231"/>
        <end position="248"/>
    </location>
</feature>
<dbReference type="InterPro" id="IPR002781">
    <property type="entry name" value="TM_pro_TauE-like"/>
</dbReference>
<organism evidence="9 10">
    <name type="scientific">Bradyrhizobium erythrophlei</name>
    <dbReference type="NCBI Taxonomy" id="1437360"/>
    <lineage>
        <taxon>Bacteria</taxon>
        <taxon>Pseudomonadati</taxon>
        <taxon>Pseudomonadota</taxon>
        <taxon>Alphaproteobacteria</taxon>
        <taxon>Hyphomicrobiales</taxon>
        <taxon>Nitrobacteraceae</taxon>
        <taxon>Bradyrhizobium</taxon>
    </lineage>
</organism>